<protein>
    <recommendedName>
        <fullName evidence="2">histidine kinase</fullName>
        <ecNumber evidence="2">2.7.13.3</ecNumber>
    </recommendedName>
</protein>
<dbReference type="CDD" id="cd16922">
    <property type="entry name" value="HATPase_EvgS-ArcB-TorS-like"/>
    <property type="match status" value="1"/>
</dbReference>
<evidence type="ECO:0000313" key="12">
    <source>
        <dbReference type="Proteomes" id="UP000014975"/>
    </source>
</evidence>
<dbReference type="Gene3D" id="1.10.287.130">
    <property type="match status" value="1"/>
</dbReference>
<feature type="modified residue" description="4-aspartylphosphate" evidence="5">
    <location>
        <position position="650"/>
    </location>
</feature>
<dbReference type="PANTHER" id="PTHR45339">
    <property type="entry name" value="HYBRID SIGNAL TRANSDUCTION HISTIDINE KINASE J"/>
    <property type="match status" value="1"/>
</dbReference>
<feature type="transmembrane region" description="Helical" evidence="8">
    <location>
        <begin position="53"/>
        <end position="70"/>
    </location>
</feature>
<dbReference type="EMBL" id="ATHI01000003">
    <property type="protein sequence ID" value="EPR35694.1"/>
    <property type="molecule type" value="Genomic_DNA"/>
</dbReference>
<dbReference type="Gene3D" id="3.30.450.20">
    <property type="entry name" value="PAS domain"/>
    <property type="match status" value="2"/>
</dbReference>
<dbReference type="Pfam" id="PF02518">
    <property type="entry name" value="HATPase_c"/>
    <property type="match status" value="1"/>
</dbReference>
<keyword evidence="8" id="KW-0472">Membrane</keyword>
<dbReference type="Proteomes" id="UP000014975">
    <property type="component" value="Unassembled WGS sequence"/>
</dbReference>
<evidence type="ECO:0000256" key="2">
    <source>
        <dbReference type="ARBA" id="ARBA00012438"/>
    </source>
</evidence>
<dbReference type="SMART" id="SM00091">
    <property type="entry name" value="PAS"/>
    <property type="match status" value="2"/>
</dbReference>
<dbReference type="OrthoDB" id="5290456at2"/>
<keyword evidence="8" id="KW-1133">Transmembrane helix</keyword>
<dbReference type="InterPro" id="IPR011006">
    <property type="entry name" value="CheY-like_superfamily"/>
</dbReference>
<dbReference type="eggNOG" id="COG5002">
    <property type="taxonomic scope" value="Bacteria"/>
</dbReference>
<gene>
    <name evidence="11" type="ORF">dsat_2035</name>
</gene>
<keyword evidence="6" id="KW-0175">Coiled coil</keyword>
<dbReference type="SUPFAM" id="SSF55874">
    <property type="entry name" value="ATPase domain of HSP90 chaperone/DNA topoisomerase II/histidine kinase"/>
    <property type="match status" value="1"/>
</dbReference>
<sequence length="731" mass="81294">MKRILRSLERVELRPWRIVAAYVAVFALWILLSDRLLESMVQDTRTLTTLQTFKGWLFVLFTAAAFYVLLRRFQRAYEDKLAIFNGMFEQHAFPKFLIDPETATIVMANASAPTFYGYEREAFTGMSVTRLNRLPQDKVVEIMNQAGHLARNSFDLVHYLASGEAREVMVFTSPVIIEGRRLFSSMVVDVTEARRKDRELARLDKLLSGFMRHSPHPMSIVDAEGTVILASRAWERFVGMPEGAAKGCKLVEVFGPEIGGTFEANNREVLQRGEAQEEEESFSFGGRSHVFRTIKFPINGDDGQPRAMGGIFLDVTHEKEVEAELRQAKERAEEANRAKSEFLANMSHELRTPINGAMGMIQLLSRGKLDDEQREYAVLALESCRNLTRLLADILELSRLESGHAAPADEPFSPREMAEGLRGVFAPVAREKGLDFDLAVDEDVPAALRGDGMRIRQICLNLLGNAVKFTHEGRVAMRISRLPDRRKDRVPLLIVVSDTGIGIPDERLADVFESFTQVERSFARRFQGAGLGLRLVVRLVELLSGSVCIENAEDGEGKGLRVWLRVDLERAEEDRAAIEEGGAAARAPGDGKPREREGPPSVLLVEDDRINQLALRLGLERQGFRVDTADNGQEAVTRFNAGDFDCVVMDIQMPVMSGVDAAKAIRQGSDRGAVTPIIALTAYAGHGDRERFLAEGMNDYLAKPVNLDELRGAIERSLSVSPKGGGGQAYD</sequence>
<dbReference type="PROSITE" id="PS50109">
    <property type="entry name" value="HIS_KIN"/>
    <property type="match status" value="1"/>
</dbReference>
<dbReference type="GO" id="GO:0000155">
    <property type="term" value="F:phosphorelay sensor kinase activity"/>
    <property type="evidence" value="ECO:0007669"/>
    <property type="project" value="InterPro"/>
</dbReference>
<evidence type="ECO:0000256" key="1">
    <source>
        <dbReference type="ARBA" id="ARBA00000085"/>
    </source>
</evidence>
<dbReference type="SUPFAM" id="SSF55785">
    <property type="entry name" value="PYP-like sensor domain (PAS domain)"/>
    <property type="match status" value="2"/>
</dbReference>
<dbReference type="SMART" id="SM00448">
    <property type="entry name" value="REC"/>
    <property type="match status" value="1"/>
</dbReference>
<evidence type="ECO:0000256" key="4">
    <source>
        <dbReference type="ARBA" id="ARBA00023012"/>
    </source>
</evidence>
<feature type="transmembrane region" description="Helical" evidence="8">
    <location>
        <begin position="16"/>
        <end position="33"/>
    </location>
</feature>
<dbReference type="Pfam" id="PF00512">
    <property type="entry name" value="HisKA"/>
    <property type="match status" value="1"/>
</dbReference>
<dbReference type="RefSeq" id="WP_020885921.1">
    <property type="nucleotide sequence ID" value="NZ_ATHI01000003.1"/>
</dbReference>
<dbReference type="SUPFAM" id="SSF47384">
    <property type="entry name" value="Homodimeric domain of signal transducing histidine kinase"/>
    <property type="match status" value="1"/>
</dbReference>
<evidence type="ECO:0000256" key="7">
    <source>
        <dbReference type="SAM" id="MobiDB-lite"/>
    </source>
</evidence>
<dbReference type="SMART" id="SM00387">
    <property type="entry name" value="HATPase_c"/>
    <property type="match status" value="1"/>
</dbReference>
<feature type="compositionally biased region" description="Basic and acidic residues" evidence="7">
    <location>
        <begin position="589"/>
        <end position="598"/>
    </location>
</feature>
<dbReference type="InterPro" id="IPR003661">
    <property type="entry name" value="HisK_dim/P_dom"/>
</dbReference>
<evidence type="ECO:0000259" key="10">
    <source>
        <dbReference type="PROSITE" id="PS50110"/>
    </source>
</evidence>
<organism evidence="11 12">
    <name type="scientific">Alkalidesulfovibrio alkalitolerans DSM 16529</name>
    <dbReference type="NCBI Taxonomy" id="1121439"/>
    <lineage>
        <taxon>Bacteria</taxon>
        <taxon>Pseudomonadati</taxon>
        <taxon>Thermodesulfobacteriota</taxon>
        <taxon>Desulfovibrionia</taxon>
        <taxon>Desulfovibrionales</taxon>
        <taxon>Desulfovibrionaceae</taxon>
        <taxon>Alkalidesulfovibrio</taxon>
    </lineage>
</organism>
<dbReference type="InterPro" id="IPR036890">
    <property type="entry name" value="HATPase_C_sf"/>
</dbReference>
<dbReference type="AlphaFoldDB" id="S7UNX3"/>
<dbReference type="Gene3D" id="3.30.565.10">
    <property type="entry name" value="Histidine kinase-like ATPase, C-terminal domain"/>
    <property type="match status" value="1"/>
</dbReference>
<accession>S7UNX3</accession>
<reference evidence="11 12" key="1">
    <citation type="journal article" date="2013" name="Genome Announc.">
        <title>Draft genome sequences for three mercury-methylating, sulfate-reducing bacteria.</title>
        <authorList>
            <person name="Brown S.D."/>
            <person name="Hurt R.A.Jr."/>
            <person name="Gilmour C.C."/>
            <person name="Elias D.A."/>
        </authorList>
    </citation>
    <scope>NUCLEOTIDE SEQUENCE [LARGE SCALE GENOMIC DNA]</scope>
    <source>
        <strain evidence="11 12">DSM 16529</strain>
    </source>
</reference>
<dbReference type="InterPro" id="IPR013656">
    <property type="entry name" value="PAS_4"/>
</dbReference>
<feature type="region of interest" description="Disordered" evidence="7">
    <location>
        <begin position="577"/>
        <end position="600"/>
    </location>
</feature>
<proteinExistence type="predicted"/>
<dbReference type="STRING" id="1121439.dsat_2035"/>
<dbReference type="InterPro" id="IPR035965">
    <property type="entry name" value="PAS-like_dom_sf"/>
</dbReference>
<dbReference type="PRINTS" id="PR00344">
    <property type="entry name" value="BCTRLSENSOR"/>
</dbReference>
<name>S7UNX3_9BACT</name>
<evidence type="ECO:0000256" key="3">
    <source>
        <dbReference type="ARBA" id="ARBA00022553"/>
    </source>
</evidence>
<evidence type="ECO:0000256" key="6">
    <source>
        <dbReference type="SAM" id="Coils"/>
    </source>
</evidence>
<dbReference type="InterPro" id="IPR001789">
    <property type="entry name" value="Sig_transdc_resp-reg_receiver"/>
</dbReference>
<dbReference type="PANTHER" id="PTHR45339:SF1">
    <property type="entry name" value="HYBRID SIGNAL TRANSDUCTION HISTIDINE KINASE J"/>
    <property type="match status" value="1"/>
</dbReference>
<dbReference type="SUPFAM" id="SSF52172">
    <property type="entry name" value="CheY-like"/>
    <property type="match status" value="1"/>
</dbReference>
<dbReference type="InterPro" id="IPR000014">
    <property type="entry name" value="PAS"/>
</dbReference>
<keyword evidence="4" id="KW-0902">Two-component regulatory system</keyword>
<dbReference type="InterPro" id="IPR036097">
    <property type="entry name" value="HisK_dim/P_sf"/>
</dbReference>
<dbReference type="InterPro" id="IPR003594">
    <property type="entry name" value="HATPase_dom"/>
</dbReference>
<dbReference type="SMART" id="SM00388">
    <property type="entry name" value="HisKA"/>
    <property type="match status" value="1"/>
</dbReference>
<evidence type="ECO:0000259" key="9">
    <source>
        <dbReference type="PROSITE" id="PS50109"/>
    </source>
</evidence>
<dbReference type="CDD" id="cd17546">
    <property type="entry name" value="REC_hyHK_CKI1_RcsC-like"/>
    <property type="match status" value="1"/>
</dbReference>
<feature type="domain" description="Histidine kinase" evidence="9">
    <location>
        <begin position="345"/>
        <end position="568"/>
    </location>
</feature>
<dbReference type="InterPro" id="IPR004358">
    <property type="entry name" value="Sig_transdc_His_kin-like_C"/>
</dbReference>
<dbReference type="Pfam" id="PF00072">
    <property type="entry name" value="Response_reg"/>
    <property type="match status" value="1"/>
</dbReference>
<dbReference type="PROSITE" id="PS50110">
    <property type="entry name" value="RESPONSE_REGULATORY"/>
    <property type="match status" value="1"/>
</dbReference>
<keyword evidence="12" id="KW-1185">Reference proteome</keyword>
<evidence type="ECO:0000313" key="11">
    <source>
        <dbReference type="EMBL" id="EPR35694.1"/>
    </source>
</evidence>
<keyword evidence="11" id="KW-0808">Transferase</keyword>
<dbReference type="Pfam" id="PF13426">
    <property type="entry name" value="PAS_9"/>
    <property type="match status" value="1"/>
</dbReference>
<keyword evidence="8" id="KW-0812">Transmembrane</keyword>
<dbReference type="CDD" id="cd00082">
    <property type="entry name" value="HisKA"/>
    <property type="match status" value="1"/>
</dbReference>
<feature type="compositionally biased region" description="Low complexity" evidence="7">
    <location>
        <begin position="579"/>
        <end position="588"/>
    </location>
</feature>
<keyword evidence="11" id="KW-0418">Kinase</keyword>
<keyword evidence="3 5" id="KW-0597">Phosphoprotein</keyword>
<dbReference type="EC" id="2.7.13.3" evidence="2"/>
<dbReference type="PATRIC" id="fig|1121439.3.peg.420"/>
<evidence type="ECO:0000256" key="5">
    <source>
        <dbReference type="PROSITE-ProRule" id="PRU00169"/>
    </source>
</evidence>
<evidence type="ECO:0000256" key="8">
    <source>
        <dbReference type="SAM" id="Phobius"/>
    </source>
</evidence>
<dbReference type="InterPro" id="IPR005467">
    <property type="entry name" value="His_kinase_dom"/>
</dbReference>
<comment type="catalytic activity">
    <reaction evidence="1">
        <text>ATP + protein L-histidine = ADP + protein N-phospho-L-histidine.</text>
        <dbReference type="EC" id="2.7.13.3"/>
    </reaction>
</comment>
<feature type="domain" description="Response regulatory" evidence="10">
    <location>
        <begin position="601"/>
        <end position="718"/>
    </location>
</feature>
<dbReference type="Pfam" id="PF08448">
    <property type="entry name" value="PAS_4"/>
    <property type="match status" value="1"/>
</dbReference>
<comment type="caution">
    <text evidence="11">The sequence shown here is derived from an EMBL/GenBank/DDBJ whole genome shotgun (WGS) entry which is preliminary data.</text>
</comment>
<feature type="coiled-coil region" evidence="6">
    <location>
        <begin position="318"/>
        <end position="345"/>
    </location>
</feature>
<dbReference type="Gene3D" id="3.40.50.2300">
    <property type="match status" value="1"/>
</dbReference>
<dbReference type="NCBIfam" id="TIGR00229">
    <property type="entry name" value="sensory_box"/>
    <property type="match status" value="2"/>
</dbReference>